<accession>A0A7K1J3T5</accession>
<keyword evidence="4" id="KW-1185">Reference proteome</keyword>
<dbReference type="RefSeq" id="WP_155588242.1">
    <property type="nucleotide sequence ID" value="NZ_WNLP01000002.1"/>
</dbReference>
<keyword evidence="2" id="KW-0812">Transmembrane</keyword>
<reference evidence="3 4" key="1">
    <citation type="submission" date="2019-09" db="EMBL/GenBank/DDBJ databases">
        <title>Bifidobacterium canis sp. nov., isolated from the digestive tract of German Shepherd dog puppy.</title>
        <authorList>
            <person name="Bunesova V."/>
        </authorList>
    </citation>
    <scope>NUCLEOTIDE SEQUENCE [LARGE SCALE GENOMIC DNA]</scope>
    <source>
        <strain evidence="3 4">GSD1FS</strain>
    </source>
</reference>
<feature type="transmembrane region" description="Helical" evidence="2">
    <location>
        <begin position="59"/>
        <end position="77"/>
    </location>
</feature>
<keyword evidence="2" id="KW-0472">Membrane</keyword>
<feature type="compositionally biased region" description="Basic and acidic residues" evidence="1">
    <location>
        <begin position="10"/>
        <end position="19"/>
    </location>
</feature>
<gene>
    <name evidence="3" type="ORF">GSD1FS_0527</name>
</gene>
<feature type="region of interest" description="Disordered" evidence="1">
    <location>
        <begin position="1"/>
        <end position="24"/>
    </location>
</feature>
<dbReference type="EMBL" id="WNLP01000002">
    <property type="protein sequence ID" value="MUH59210.1"/>
    <property type="molecule type" value="Genomic_DNA"/>
</dbReference>
<comment type="caution">
    <text evidence="3">The sequence shown here is derived from an EMBL/GenBank/DDBJ whole genome shotgun (WGS) entry which is preliminary data.</text>
</comment>
<protein>
    <submittedName>
        <fullName evidence="3">Uncharacterized protein</fullName>
    </submittedName>
</protein>
<dbReference type="AlphaFoldDB" id="A0A7K1J3T5"/>
<feature type="transmembrane region" description="Helical" evidence="2">
    <location>
        <begin position="28"/>
        <end position="47"/>
    </location>
</feature>
<keyword evidence="2" id="KW-1133">Transmembrane helix</keyword>
<dbReference type="Proteomes" id="UP000487882">
    <property type="component" value="Unassembled WGS sequence"/>
</dbReference>
<evidence type="ECO:0000256" key="1">
    <source>
        <dbReference type="SAM" id="MobiDB-lite"/>
    </source>
</evidence>
<sequence length="83" mass="9185">MASDSNPNESTEKREESDQNRQPSTTGYVVFGVIHLIVMLVIGAYIFVGGNFQAALTSIRVWLLAIVVTAIDVAFYIRNTRAH</sequence>
<evidence type="ECO:0000256" key="2">
    <source>
        <dbReference type="SAM" id="Phobius"/>
    </source>
</evidence>
<organism evidence="3 4">
    <name type="scientific">Bifidobacterium canis</name>
    <dbReference type="NCBI Taxonomy" id="2610880"/>
    <lineage>
        <taxon>Bacteria</taxon>
        <taxon>Bacillati</taxon>
        <taxon>Actinomycetota</taxon>
        <taxon>Actinomycetes</taxon>
        <taxon>Bifidobacteriales</taxon>
        <taxon>Bifidobacteriaceae</taxon>
        <taxon>Bifidobacterium</taxon>
    </lineage>
</organism>
<evidence type="ECO:0000313" key="3">
    <source>
        <dbReference type="EMBL" id="MUH59210.1"/>
    </source>
</evidence>
<evidence type="ECO:0000313" key="4">
    <source>
        <dbReference type="Proteomes" id="UP000487882"/>
    </source>
</evidence>
<name>A0A7K1J3T5_9BIFI</name>
<proteinExistence type="predicted"/>